<reference evidence="2 3" key="1">
    <citation type="submission" date="2024-10" db="EMBL/GenBank/DDBJ databases">
        <title>The Natural Products Discovery Center: Release of the First 8490 Sequenced Strains for Exploring Actinobacteria Biosynthetic Diversity.</title>
        <authorList>
            <person name="Kalkreuter E."/>
            <person name="Kautsar S.A."/>
            <person name="Yang D."/>
            <person name="Bader C.D."/>
            <person name="Teijaro C.N."/>
            <person name="Fluegel L."/>
            <person name="Davis C.M."/>
            <person name="Simpson J.R."/>
            <person name="Lauterbach L."/>
            <person name="Steele A.D."/>
            <person name="Gui C."/>
            <person name="Meng S."/>
            <person name="Li G."/>
            <person name="Viehrig K."/>
            <person name="Ye F."/>
            <person name="Su P."/>
            <person name="Kiefer A.F."/>
            <person name="Nichols A."/>
            <person name="Cepeda A.J."/>
            <person name="Yan W."/>
            <person name="Fan B."/>
            <person name="Jiang Y."/>
            <person name="Adhikari A."/>
            <person name="Zheng C.-J."/>
            <person name="Schuster L."/>
            <person name="Cowan T.M."/>
            <person name="Smanski M.J."/>
            <person name="Chevrette M.G."/>
            <person name="De Carvalho L.P.S."/>
            <person name="Shen B."/>
        </authorList>
    </citation>
    <scope>NUCLEOTIDE SEQUENCE [LARGE SCALE GENOMIC DNA]</scope>
    <source>
        <strain evidence="2 3">NPDC019275</strain>
    </source>
</reference>
<dbReference type="SUPFAM" id="SSF48498">
    <property type="entry name" value="Tetracyclin repressor-like, C-terminal domain"/>
    <property type="match status" value="1"/>
</dbReference>
<evidence type="ECO:0000313" key="3">
    <source>
        <dbReference type="Proteomes" id="UP001611415"/>
    </source>
</evidence>
<feature type="domain" description="Transcriptional regulator LmrA/YxaF-like C-terminal" evidence="1">
    <location>
        <begin position="2"/>
        <end position="82"/>
    </location>
</feature>
<gene>
    <name evidence="2" type="ORF">ACH49W_35215</name>
</gene>
<evidence type="ECO:0000259" key="1">
    <source>
        <dbReference type="Pfam" id="PF21993"/>
    </source>
</evidence>
<sequence length="96" mass="10015">MRETGLSEGLPITTVTLDSVPGSDALATACRDAYHLLLASLGESLTHYGVTSEDVSGLSMLLLGALEGAMVLARAHQSLTPCELILPLFPDCTSRA</sequence>
<accession>A0ABW7XBX7</accession>
<name>A0ABW7XBX7_9NOCA</name>
<dbReference type="Gene3D" id="1.10.357.10">
    <property type="entry name" value="Tetracycline Repressor, domain 2"/>
    <property type="match status" value="1"/>
</dbReference>
<dbReference type="EMBL" id="JBIRYO010000045">
    <property type="protein sequence ID" value="MFI2478630.1"/>
    <property type="molecule type" value="Genomic_DNA"/>
</dbReference>
<dbReference type="Proteomes" id="UP001611415">
    <property type="component" value="Unassembled WGS sequence"/>
</dbReference>
<evidence type="ECO:0000313" key="2">
    <source>
        <dbReference type="EMBL" id="MFI2478630.1"/>
    </source>
</evidence>
<dbReference type="InterPro" id="IPR036271">
    <property type="entry name" value="Tet_transcr_reg_TetR-rel_C_sf"/>
</dbReference>
<comment type="caution">
    <text evidence="2">The sequence shown here is derived from an EMBL/GenBank/DDBJ whole genome shotgun (WGS) entry which is preliminary data.</text>
</comment>
<protein>
    <recommendedName>
        <fullName evidence="1">Transcriptional regulator LmrA/YxaF-like C-terminal domain-containing protein</fullName>
    </recommendedName>
</protein>
<proteinExistence type="predicted"/>
<keyword evidence="3" id="KW-1185">Reference proteome</keyword>
<dbReference type="Pfam" id="PF21993">
    <property type="entry name" value="TetR_C_13_2"/>
    <property type="match status" value="1"/>
</dbReference>
<organism evidence="2 3">
    <name type="scientific">Nocardia xishanensis</name>
    <dbReference type="NCBI Taxonomy" id="238964"/>
    <lineage>
        <taxon>Bacteria</taxon>
        <taxon>Bacillati</taxon>
        <taxon>Actinomycetota</taxon>
        <taxon>Actinomycetes</taxon>
        <taxon>Mycobacteriales</taxon>
        <taxon>Nocardiaceae</taxon>
        <taxon>Nocardia</taxon>
    </lineage>
</organism>
<dbReference type="InterPro" id="IPR054156">
    <property type="entry name" value="YxaF_TetR_C"/>
</dbReference>
<dbReference type="RefSeq" id="WP_397096236.1">
    <property type="nucleotide sequence ID" value="NZ_JBIRYO010000045.1"/>
</dbReference>